<keyword evidence="1" id="KW-0472">Membrane</keyword>
<dbReference type="OrthoDB" id="6362958at2759"/>
<feature type="transmembrane region" description="Helical" evidence="1">
    <location>
        <begin position="16"/>
        <end position="35"/>
    </location>
</feature>
<organism evidence="2 3">
    <name type="scientific">Chionoecetes opilio</name>
    <name type="common">Atlantic snow crab</name>
    <name type="synonym">Cancer opilio</name>
    <dbReference type="NCBI Taxonomy" id="41210"/>
    <lineage>
        <taxon>Eukaryota</taxon>
        <taxon>Metazoa</taxon>
        <taxon>Ecdysozoa</taxon>
        <taxon>Arthropoda</taxon>
        <taxon>Crustacea</taxon>
        <taxon>Multicrustacea</taxon>
        <taxon>Malacostraca</taxon>
        <taxon>Eumalacostraca</taxon>
        <taxon>Eucarida</taxon>
        <taxon>Decapoda</taxon>
        <taxon>Pleocyemata</taxon>
        <taxon>Brachyura</taxon>
        <taxon>Eubrachyura</taxon>
        <taxon>Majoidea</taxon>
        <taxon>Majidae</taxon>
        <taxon>Chionoecetes</taxon>
    </lineage>
</organism>
<keyword evidence="1" id="KW-0812">Transmembrane</keyword>
<evidence type="ECO:0000256" key="1">
    <source>
        <dbReference type="SAM" id="Phobius"/>
    </source>
</evidence>
<gene>
    <name evidence="2" type="ORF">GWK47_028892</name>
</gene>
<dbReference type="Proteomes" id="UP000770661">
    <property type="component" value="Unassembled WGS sequence"/>
</dbReference>
<feature type="transmembrane region" description="Helical" evidence="1">
    <location>
        <begin position="87"/>
        <end position="105"/>
    </location>
</feature>
<reference evidence="2" key="1">
    <citation type="submission" date="2020-07" db="EMBL/GenBank/DDBJ databases">
        <title>The High-quality genome of the commercially important snow crab, Chionoecetes opilio.</title>
        <authorList>
            <person name="Jeong J.-H."/>
            <person name="Ryu S."/>
        </authorList>
    </citation>
    <scope>NUCLEOTIDE SEQUENCE</scope>
    <source>
        <strain evidence="2">MADBK_172401_WGS</strain>
        <tissue evidence="2">Digestive gland</tissue>
    </source>
</reference>
<keyword evidence="1" id="KW-1133">Transmembrane helix</keyword>
<feature type="transmembrane region" description="Helical" evidence="1">
    <location>
        <begin position="41"/>
        <end position="66"/>
    </location>
</feature>
<feature type="transmembrane region" description="Helical" evidence="1">
    <location>
        <begin position="117"/>
        <end position="142"/>
    </location>
</feature>
<keyword evidence="3" id="KW-1185">Reference proteome</keyword>
<evidence type="ECO:0000313" key="2">
    <source>
        <dbReference type="EMBL" id="KAG0730140.1"/>
    </source>
</evidence>
<evidence type="ECO:0008006" key="4">
    <source>
        <dbReference type="Google" id="ProtNLM"/>
    </source>
</evidence>
<sequence>MEWINIKQFITSTPSILKLLETAVLLTGMTLFLVGNRCPNIPMFVSLYMLPVVVCLIFILISYTTAVMVHASGRDPLFIPSWAKGESWLNVLAALLMVVGSTLTLTRPPCSDTPLTVFSLALGYICAIMFGCSGVITYQALVHYQEIKGRLKAPKQDAKEEGHIATLAAIF</sequence>
<dbReference type="AlphaFoldDB" id="A0A8J5D5W4"/>
<evidence type="ECO:0000313" key="3">
    <source>
        <dbReference type="Proteomes" id="UP000770661"/>
    </source>
</evidence>
<protein>
    <recommendedName>
        <fullName evidence="4">MARVEL domain-containing protein</fullName>
    </recommendedName>
</protein>
<dbReference type="EMBL" id="JACEEZ010000480">
    <property type="protein sequence ID" value="KAG0730140.1"/>
    <property type="molecule type" value="Genomic_DNA"/>
</dbReference>
<accession>A0A8J5D5W4</accession>
<name>A0A8J5D5W4_CHIOP</name>
<proteinExistence type="predicted"/>
<comment type="caution">
    <text evidence="2">The sequence shown here is derived from an EMBL/GenBank/DDBJ whole genome shotgun (WGS) entry which is preliminary data.</text>
</comment>